<dbReference type="InterPro" id="IPR023753">
    <property type="entry name" value="FAD/NAD-binding_dom"/>
</dbReference>
<keyword evidence="6" id="KW-0520">NAD</keyword>
<evidence type="ECO:0000313" key="14">
    <source>
        <dbReference type="Proteomes" id="UP000627573"/>
    </source>
</evidence>
<evidence type="ECO:0000259" key="9">
    <source>
        <dbReference type="Pfam" id="PF07992"/>
    </source>
</evidence>
<dbReference type="PRINTS" id="PR00411">
    <property type="entry name" value="PNDRDTASEI"/>
</dbReference>
<evidence type="ECO:0000256" key="4">
    <source>
        <dbReference type="ARBA" id="ARBA00022827"/>
    </source>
</evidence>
<evidence type="ECO:0000256" key="7">
    <source>
        <dbReference type="ARBA" id="ARBA00047599"/>
    </source>
</evidence>
<evidence type="ECO:0000256" key="5">
    <source>
        <dbReference type="ARBA" id="ARBA00023002"/>
    </source>
</evidence>
<dbReference type="RefSeq" id="WP_019745793.1">
    <property type="nucleotide sequence ID" value="NZ_BHXB01000001.1"/>
</dbReference>
<organism evidence="11 14">
    <name type="scientific">Rhodococcus erythropolis</name>
    <name type="common">Arthrobacter picolinophilus</name>
    <dbReference type="NCBI Taxonomy" id="1833"/>
    <lineage>
        <taxon>Bacteria</taxon>
        <taxon>Bacillati</taxon>
        <taxon>Actinomycetota</taxon>
        <taxon>Actinomycetes</taxon>
        <taxon>Mycobacteriales</taxon>
        <taxon>Nocardiaceae</taxon>
        <taxon>Rhodococcus</taxon>
        <taxon>Rhodococcus erythropolis group</taxon>
    </lineage>
</organism>
<dbReference type="AlphaFoldDB" id="A0A0E3VDI4"/>
<keyword evidence="5 12" id="KW-0560">Oxidoreductase</keyword>
<reference evidence="11 14" key="2">
    <citation type="submission" date="2020-12" db="EMBL/GenBank/DDBJ databases">
        <title>Draft genome sequence of furan degrading bacterial strain FUR100.</title>
        <authorList>
            <person name="Woiski C."/>
        </authorList>
    </citation>
    <scope>NUCLEOTIDE SEQUENCE [LARGE SCALE GENOMIC DNA]</scope>
    <source>
        <strain evidence="11 14">FUR100</strain>
    </source>
</reference>
<evidence type="ECO:0000313" key="13">
    <source>
        <dbReference type="Proteomes" id="UP000325576"/>
    </source>
</evidence>
<sequence>MDRTAAGRADIDATGHEKTQVVIVGSGFGALAAAKTLAKSKTPFVLISATTEHLFQPLLYQVATGVLSAGEVAPPIRTILQKYPNADVRLGRVVEVNAEENTVVYEASGTRHTLGYRSLIAATGATQAYFGHDEFEKVTYKLKTVEDAEVLRKQILRCFEEAHTTNDALVRRNLLSFVVVGAGATGVELAGQIKELARRYFAKAINNISADEVTVTMVEGAGVALPAFGGKLSEYTQASLEKSGVEVVLNTMVTAIDEHGVTVSSAKTKEEKRIDAETVIWSAGVRANDFAAVLGEATGCESDRAGRLLINPDLTVGGFANVFAIGDMTSLNGLPGQSPVAMQGGRHAAKTVNGKVKAGTPFKYFDKGSMSIISRFSAVCRVRKVEFKGTIAWFMWLAVHVMYLVGFRNRYVAVMSWFGSFIGHRRPHFHYAQEPMKIEAAPPVTEREPELAHSA</sequence>
<keyword evidence="8" id="KW-0812">Transmembrane</keyword>
<keyword evidence="14" id="KW-1185">Reference proteome</keyword>
<evidence type="ECO:0000256" key="1">
    <source>
        <dbReference type="ARBA" id="ARBA00005272"/>
    </source>
</evidence>
<dbReference type="Proteomes" id="UP001230933">
    <property type="component" value="Chromosome"/>
</dbReference>
<evidence type="ECO:0000256" key="2">
    <source>
        <dbReference type="ARBA" id="ARBA00012637"/>
    </source>
</evidence>
<reference evidence="10 13" key="1">
    <citation type="journal article" date="2017" name="Poromechanics V (2013)">
        <title>Genomic Characterization of the Arsenic-Tolerant Actinobacterium, &lt;i&gt;Rhodococcus erythropolis&lt;/i&gt; S43.</title>
        <authorList>
            <person name="Retamal-Morales G."/>
            <person name="Mehnert M."/>
            <person name="Schwabe R."/>
            <person name="Tischler D."/>
            <person name="Schloemann M."/>
            <person name="Levican G.J."/>
        </authorList>
    </citation>
    <scope>NUCLEOTIDE SEQUENCE [LARGE SCALE GENOMIC DNA]</scope>
    <source>
        <strain evidence="10 13">S43</strain>
    </source>
</reference>
<dbReference type="EMBL" id="CP124545">
    <property type="protein sequence ID" value="WGV49214.1"/>
    <property type="molecule type" value="Genomic_DNA"/>
</dbReference>
<evidence type="ECO:0000313" key="12">
    <source>
        <dbReference type="EMBL" id="WGV49214.1"/>
    </source>
</evidence>
<feature type="domain" description="FAD/NAD(P)-binding" evidence="9">
    <location>
        <begin position="20"/>
        <end position="345"/>
    </location>
</feature>
<keyword evidence="8" id="KW-1133">Transmembrane helix</keyword>
<evidence type="ECO:0000256" key="6">
    <source>
        <dbReference type="ARBA" id="ARBA00023027"/>
    </source>
</evidence>
<dbReference type="OMA" id="TWEIAPP"/>
<dbReference type="Proteomes" id="UP000627573">
    <property type="component" value="Unassembled WGS sequence"/>
</dbReference>
<protein>
    <recommendedName>
        <fullName evidence="2">NADH:ubiquinone reductase (non-electrogenic)</fullName>
        <ecNumber evidence="2">1.6.5.9</ecNumber>
    </recommendedName>
</protein>
<proteinExistence type="inferred from homology"/>
<reference evidence="12" key="3">
    <citation type="submission" date="2023-08" db="EMBL/GenBank/DDBJ databases">
        <title>Isolation and Characterization of Rhodococcus erythropolis MGMM8.</title>
        <authorList>
            <person name="Diabankana R.G.C."/>
            <person name="Afordoanyi D.M."/>
            <person name="Validov S.Z."/>
        </authorList>
    </citation>
    <scope>NUCLEOTIDE SEQUENCE</scope>
    <source>
        <strain evidence="12">MGMM8</strain>
    </source>
</reference>
<dbReference type="Pfam" id="PF07992">
    <property type="entry name" value="Pyr_redox_2"/>
    <property type="match status" value="1"/>
</dbReference>
<evidence type="ECO:0000256" key="8">
    <source>
        <dbReference type="SAM" id="Phobius"/>
    </source>
</evidence>
<dbReference type="KEGG" id="reb:XU06_26920"/>
<dbReference type="PANTHER" id="PTHR43706:SF47">
    <property type="entry name" value="EXTERNAL NADH-UBIQUINONE OXIDOREDUCTASE 1, MITOCHONDRIAL-RELATED"/>
    <property type="match status" value="1"/>
</dbReference>
<evidence type="ECO:0000313" key="10">
    <source>
        <dbReference type="EMBL" id="KAB2586625.1"/>
    </source>
</evidence>
<dbReference type="InterPro" id="IPR036188">
    <property type="entry name" value="FAD/NAD-bd_sf"/>
</dbReference>
<comment type="similarity">
    <text evidence="1">Belongs to the NADH dehydrogenase family.</text>
</comment>
<dbReference type="InterPro" id="IPR045024">
    <property type="entry name" value="NDH-2"/>
</dbReference>
<evidence type="ECO:0000256" key="3">
    <source>
        <dbReference type="ARBA" id="ARBA00022630"/>
    </source>
</evidence>
<dbReference type="SUPFAM" id="SSF51905">
    <property type="entry name" value="FAD/NAD(P)-binding domain"/>
    <property type="match status" value="1"/>
</dbReference>
<comment type="catalytic activity">
    <reaction evidence="7">
        <text>a quinone + NADH + H(+) = a quinol + NAD(+)</text>
        <dbReference type="Rhea" id="RHEA:46160"/>
        <dbReference type="ChEBI" id="CHEBI:15378"/>
        <dbReference type="ChEBI" id="CHEBI:24646"/>
        <dbReference type="ChEBI" id="CHEBI:57540"/>
        <dbReference type="ChEBI" id="CHEBI:57945"/>
        <dbReference type="ChEBI" id="CHEBI:132124"/>
        <dbReference type="EC" id="1.6.5.9"/>
    </reaction>
</comment>
<feature type="transmembrane region" description="Helical" evidence="8">
    <location>
        <begin position="390"/>
        <end position="407"/>
    </location>
</feature>
<keyword evidence="4" id="KW-0274">FAD</keyword>
<evidence type="ECO:0000313" key="11">
    <source>
        <dbReference type="EMBL" id="MBH5141913.1"/>
    </source>
</evidence>
<dbReference type="Gene3D" id="3.50.50.100">
    <property type="match status" value="1"/>
</dbReference>
<keyword evidence="8" id="KW-0472">Membrane</keyword>
<dbReference type="EMBL" id="JAECSB010000023">
    <property type="protein sequence ID" value="MBH5141913.1"/>
    <property type="molecule type" value="Genomic_DNA"/>
</dbReference>
<gene>
    <name evidence="10" type="ORF">BS297_04265</name>
    <name evidence="11" type="ORF">I3517_04715</name>
    <name evidence="12" type="ORF">QIE55_27430</name>
</gene>
<dbReference type="EMBL" id="MRBO01000154">
    <property type="protein sequence ID" value="KAB2586625.1"/>
    <property type="molecule type" value="Genomic_DNA"/>
</dbReference>
<dbReference type="GeneID" id="57484564"/>
<accession>A0A0E3VDI4</accession>
<dbReference type="PRINTS" id="PR00368">
    <property type="entry name" value="FADPNR"/>
</dbReference>
<dbReference type="Proteomes" id="UP000325576">
    <property type="component" value="Unassembled WGS sequence"/>
</dbReference>
<dbReference type="PANTHER" id="PTHR43706">
    <property type="entry name" value="NADH DEHYDROGENASE"/>
    <property type="match status" value="1"/>
</dbReference>
<dbReference type="EC" id="1.6.5.9" evidence="2"/>
<dbReference type="GO" id="GO:0050136">
    <property type="term" value="F:NADH dehydrogenase (quinone) (non-electrogenic) activity"/>
    <property type="evidence" value="ECO:0007669"/>
    <property type="project" value="UniProtKB-EC"/>
</dbReference>
<keyword evidence="3" id="KW-0285">Flavoprotein</keyword>
<name>A0A0E3VDI4_RHOER</name>